<dbReference type="STRING" id="673521.SAMN05660991_00527"/>
<evidence type="ECO:0000313" key="3">
    <source>
        <dbReference type="Proteomes" id="UP000198960"/>
    </source>
</evidence>
<proteinExistence type="predicted"/>
<dbReference type="Proteomes" id="UP000198960">
    <property type="component" value="Unassembled WGS sequence"/>
</dbReference>
<name>A0A1H8Q2Z7_9ACTN</name>
<keyword evidence="3" id="KW-1185">Reference proteome</keyword>
<dbReference type="OrthoDB" id="5195416at2"/>
<feature type="region of interest" description="Disordered" evidence="1">
    <location>
        <begin position="1"/>
        <end position="26"/>
    </location>
</feature>
<evidence type="ECO:0000313" key="2">
    <source>
        <dbReference type="EMBL" id="SEO48287.1"/>
    </source>
</evidence>
<dbReference type="NCBIfam" id="NF038206">
    <property type="entry name" value="RGCVC_fam"/>
    <property type="match status" value="1"/>
</dbReference>
<dbReference type="AlphaFoldDB" id="A0A1H8Q2Z7"/>
<dbReference type="RefSeq" id="WP_091939738.1">
    <property type="nucleotide sequence ID" value="NZ_FOEE01000001.1"/>
</dbReference>
<sequence>MAQSTFPSSYVVPQAATPSTTPTEDDGTCAACPHPLSAHDRIGLRFCSATTAGTSDRGCVCRL</sequence>
<reference evidence="3" key="1">
    <citation type="submission" date="2016-10" db="EMBL/GenBank/DDBJ databases">
        <authorList>
            <person name="Varghese N."/>
            <person name="Submissions S."/>
        </authorList>
    </citation>
    <scope>NUCLEOTIDE SEQUENCE [LARGE SCALE GENOMIC DNA]</scope>
    <source>
        <strain evidence="3">DSM 45413</strain>
    </source>
</reference>
<organism evidence="2 3">
    <name type="scientific">Trujillonella endophytica</name>
    <dbReference type="NCBI Taxonomy" id="673521"/>
    <lineage>
        <taxon>Bacteria</taxon>
        <taxon>Bacillati</taxon>
        <taxon>Actinomycetota</taxon>
        <taxon>Actinomycetes</taxon>
        <taxon>Geodermatophilales</taxon>
        <taxon>Geodermatophilaceae</taxon>
        <taxon>Trujillonella</taxon>
    </lineage>
</organism>
<gene>
    <name evidence="2" type="ORF">SAMN05660991_00527</name>
</gene>
<protein>
    <submittedName>
        <fullName evidence="2">Uncharacterized protein</fullName>
    </submittedName>
</protein>
<evidence type="ECO:0000256" key="1">
    <source>
        <dbReference type="SAM" id="MobiDB-lite"/>
    </source>
</evidence>
<dbReference type="EMBL" id="FOEE01000001">
    <property type="protein sequence ID" value="SEO48287.1"/>
    <property type="molecule type" value="Genomic_DNA"/>
</dbReference>
<accession>A0A1H8Q2Z7</accession>